<dbReference type="PANTHER" id="PTHR33365">
    <property type="entry name" value="YALI0B05434P"/>
    <property type="match status" value="1"/>
</dbReference>
<dbReference type="PANTHER" id="PTHR33365:SF4">
    <property type="entry name" value="CYCLOCHLOROTINE BIOSYNTHESIS PROTEIN O"/>
    <property type="match status" value="1"/>
</dbReference>
<evidence type="ECO:0000313" key="3">
    <source>
        <dbReference type="EMBL" id="PYH83789.1"/>
    </source>
</evidence>
<dbReference type="Pfam" id="PF11807">
    <property type="entry name" value="UstYa"/>
    <property type="match status" value="1"/>
</dbReference>
<dbReference type="AlphaFoldDB" id="A0A319CHK7"/>
<sequence>MEAVEYEWKTFENDFFHQSVYRGPPSVELEKAWDELWDYGAFSVPHEMLPKLNKSTTGWREISHERGGGVAGLLEGFHQIHCLNLIRQYTYRDQWDYSALPSFDGTPQLVRHHVDHCIETLRINLMCTADVTPYLIQLNPNRKLGEDPNFNTLHKCRKWDRLVDWAKQHEVFRTVDPASAHDGHS</sequence>
<protein>
    <recommendedName>
        <fullName evidence="5">Tat pathway signal sequence</fullName>
    </recommendedName>
</protein>
<dbReference type="VEuPathDB" id="FungiDB:BO82DRAFT_278497"/>
<dbReference type="GO" id="GO:0043386">
    <property type="term" value="P:mycotoxin biosynthetic process"/>
    <property type="evidence" value="ECO:0007669"/>
    <property type="project" value="InterPro"/>
</dbReference>
<dbReference type="Proteomes" id="UP000248340">
    <property type="component" value="Unassembled WGS sequence"/>
</dbReference>
<dbReference type="EMBL" id="KZ821687">
    <property type="protein sequence ID" value="PYH83789.1"/>
    <property type="molecule type" value="Genomic_DNA"/>
</dbReference>
<proteinExistence type="inferred from homology"/>
<name>A0A319CHK7_9EURO</name>
<dbReference type="InterPro" id="IPR021765">
    <property type="entry name" value="UstYa-like"/>
</dbReference>
<dbReference type="OrthoDB" id="3687641at2759"/>
<evidence type="ECO:0000313" key="4">
    <source>
        <dbReference type="Proteomes" id="UP000248340"/>
    </source>
</evidence>
<keyword evidence="4" id="KW-1185">Reference proteome</keyword>
<reference evidence="3 4" key="1">
    <citation type="submission" date="2016-12" db="EMBL/GenBank/DDBJ databases">
        <title>The genomes of Aspergillus section Nigri reveals drivers in fungal speciation.</title>
        <authorList>
            <consortium name="DOE Joint Genome Institute"/>
            <person name="Vesth T.C."/>
            <person name="Nybo J."/>
            <person name="Theobald S."/>
            <person name="Brandl J."/>
            <person name="Frisvad J.C."/>
            <person name="Nielsen K.F."/>
            <person name="Lyhne E.K."/>
            <person name="Kogle M.E."/>
            <person name="Kuo A."/>
            <person name="Riley R."/>
            <person name="Clum A."/>
            <person name="Nolan M."/>
            <person name="Lipzen A."/>
            <person name="Salamov A."/>
            <person name="Henrissat B."/>
            <person name="Wiebenga A."/>
            <person name="De Vries R.P."/>
            <person name="Grigoriev I.V."/>
            <person name="Mortensen U.H."/>
            <person name="Andersen M.R."/>
            <person name="Baker S.E."/>
        </authorList>
    </citation>
    <scope>NUCLEOTIDE SEQUENCE [LARGE SCALE GENOMIC DNA]</scope>
    <source>
        <strain evidence="3 4">CBS 121591</strain>
    </source>
</reference>
<dbReference type="STRING" id="1448315.A0A319CHK7"/>
<comment type="similarity">
    <text evidence="2">Belongs to the ustYa family.</text>
</comment>
<evidence type="ECO:0000256" key="2">
    <source>
        <dbReference type="ARBA" id="ARBA00035112"/>
    </source>
</evidence>
<evidence type="ECO:0008006" key="5">
    <source>
        <dbReference type="Google" id="ProtNLM"/>
    </source>
</evidence>
<dbReference type="RefSeq" id="XP_025493989.1">
    <property type="nucleotide sequence ID" value="XM_025631225.1"/>
</dbReference>
<comment type="pathway">
    <text evidence="1">Mycotoxin biosynthesis.</text>
</comment>
<dbReference type="GeneID" id="37133966"/>
<evidence type="ECO:0000256" key="1">
    <source>
        <dbReference type="ARBA" id="ARBA00004685"/>
    </source>
</evidence>
<gene>
    <name evidence="3" type="ORF">BO82DRAFT_278497</name>
</gene>
<organism evidence="3 4">
    <name type="scientific">Aspergillus uvarum CBS 121591</name>
    <dbReference type="NCBI Taxonomy" id="1448315"/>
    <lineage>
        <taxon>Eukaryota</taxon>
        <taxon>Fungi</taxon>
        <taxon>Dikarya</taxon>
        <taxon>Ascomycota</taxon>
        <taxon>Pezizomycotina</taxon>
        <taxon>Eurotiomycetes</taxon>
        <taxon>Eurotiomycetidae</taxon>
        <taxon>Eurotiales</taxon>
        <taxon>Aspergillaceae</taxon>
        <taxon>Aspergillus</taxon>
        <taxon>Aspergillus subgen. Circumdati</taxon>
    </lineage>
</organism>
<accession>A0A319CHK7</accession>